<dbReference type="GO" id="GO:0005739">
    <property type="term" value="C:mitochondrion"/>
    <property type="evidence" value="ECO:0007669"/>
    <property type="project" value="TreeGrafter"/>
</dbReference>
<sequence>MAFRALRTLARPAAAAAAPRVAAAPAAAPLRQFHATPRAFVSVGDAIPDLDVLVEDSPGNKVNLGKELGSGSGKGEGLIIGVPAAFSGACSTTHVPGYINHPKLKGAGKVFVVSVNDPFVMKAWSEQLDPGKKSGIRFVGDPTGEFTKALDLGFDAYAIFGGVRSKRYALVVENGKVKSVHVEPDNTGTSVSLAEKVLG</sequence>
<dbReference type="CDD" id="cd03013">
    <property type="entry name" value="PRX5_like"/>
    <property type="match status" value="1"/>
</dbReference>
<feature type="domain" description="Thioredoxin" evidence="8">
    <location>
        <begin position="41"/>
        <end position="199"/>
    </location>
</feature>
<evidence type="ECO:0000256" key="3">
    <source>
        <dbReference type="ARBA" id="ARBA00022862"/>
    </source>
</evidence>
<keyword evidence="2 7" id="KW-0575">Peroxidase</keyword>
<dbReference type="PROSITE" id="PS51352">
    <property type="entry name" value="THIOREDOXIN_2"/>
    <property type="match status" value="1"/>
</dbReference>
<evidence type="ECO:0000256" key="5">
    <source>
        <dbReference type="ARBA" id="ARBA00023284"/>
    </source>
</evidence>
<evidence type="ECO:0000256" key="7">
    <source>
        <dbReference type="RuleBase" id="RU366011"/>
    </source>
</evidence>
<dbReference type="FunFam" id="3.40.30.10:FF:000159">
    <property type="entry name" value="Peroxiredoxin"/>
    <property type="match status" value="1"/>
</dbReference>
<evidence type="ECO:0000256" key="4">
    <source>
        <dbReference type="ARBA" id="ARBA00023002"/>
    </source>
</evidence>
<dbReference type="GO" id="GO:0045454">
    <property type="term" value="P:cell redox homeostasis"/>
    <property type="evidence" value="ECO:0007669"/>
    <property type="project" value="TreeGrafter"/>
</dbReference>
<feature type="active site" description="Cysteine sulfenic acid (-SOH) intermediate" evidence="6">
    <location>
        <position position="90"/>
    </location>
</feature>
<proteinExistence type="inferred from homology"/>
<dbReference type="InterPro" id="IPR036249">
    <property type="entry name" value="Thioredoxin-like_sf"/>
</dbReference>
<evidence type="ECO:0000256" key="1">
    <source>
        <dbReference type="ARBA" id="ARBA00010505"/>
    </source>
</evidence>
<dbReference type="PANTHER" id="PTHR10430:SF39">
    <property type="entry name" value="PEROXISOMAL MEMBRANE ASSOCIATED PROTEIN 20"/>
    <property type="match status" value="1"/>
</dbReference>
<dbReference type="AlphaFoldDB" id="A0AAN9VC17"/>
<comment type="function">
    <text evidence="7">Thiol-specific peroxidase that catalyzes the reduction of hydrogen peroxide and organic hydroperoxides to water and alcohols, respectively. Plays a role in cell protection against oxidative stress by detoxifying peroxides.</text>
</comment>
<comment type="similarity">
    <text evidence="1 7">Belongs to the peroxiredoxin family. Prx5 subfamily.</text>
</comment>
<reference evidence="9 10" key="1">
    <citation type="submission" date="2024-02" db="EMBL/GenBank/DDBJ databases">
        <title>De novo assembly and annotation of 12 fungi associated with fruit tree decline syndrome in Ontario, Canada.</title>
        <authorList>
            <person name="Sulman M."/>
            <person name="Ellouze W."/>
            <person name="Ilyukhin E."/>
        </authorList>
    </citation>
    <scope>NUCLEOTIDE SEQUENCE [LARGE SCALE GENOMIC DNA]</scope>
    <source>
        <strain evidence="9 10">M11/M66-122</strain>
    </source>
</reference>
<keyword evidence="4 7" id="KW-0560">Oxidoreductase</keyword>
<keyword evidence="3 7" id="KW-0049">Antioxidant</keyword>
<dbReference type="Proteomes" id="UP001320420">
    <property type="component" value="Unassembled WGS sequence"/>
</dbReference>
<evidence type="ECO:0000256" key="6">
    <source>
        <dbReference type="PIRSR" id="PIRSR637944-1"/>
    </source>
</evidence>
<protein>
    <recommendedName>
        <fullName evidence="8">Thioredoxin domain-containing protein</fullName>
    </recommendedName>
</protein>
<dbReference type="InterPro" id="IPR013740">
    <property type="entry name" value="Redoxin"/>
</dbReference>
<dbReference type="Gene3D" id="3.40.30.10">
    <property type="entry name" value="Glutaredoxin"/>
    <property type="match status" value="1"/>
</dbReference>
<dbReference type="PANTHER" id="PTHR10430">
    <property type="entry name" value="PEROXIREDOXIN"/>
    <property type="match status" value="1"/>
</dbReference>
<keyword evidence="10" id="KW-1185">Reference proteome</keyword>
<comment type="caution">
    <text evidence="9">The sequence shown here is derived from an EMBL/GenBank/DDBJ whole genome shotgun (WGS) entry which is preliminary data.</text>
</comment>
<evidence type="ECO:0000256" key="2">
    <source>
        <dbReference type="ARBA" id="ARBA00022559"/>
    </source>
</evidence>
<dbReference type="GO" id="GO:0034599">
    <property type="term" value="P:cellular response to oxidative stress"/>
    <property type="evidence" value="ECO:0007669"/>
    <property type="project" value="InterPro"/>
</dbReference>
<keyword evidence="5 7" id="KW-0676">Redox-active center</keyword>
<gene>
    <name evidence="9" type="ORF">SLS62_000370</name>
</gene>
<dbReference type="EMBL" id="JAKJXP020000002">
    <property type="protein sequence ID" value="KAK7757358.1"/>
    <property type="molecule type" value="Genomic_DNA"/>
</dbReference>
<dbReference type="GO" id="GO:0008379">
    <property type="term" value="F:thioredoxin peroxidase activity"/>
    <property type="evidence" value="ECO:0007669"/>
    <property type="project" value="InterPro"/>
</dbReference>
<dbReference type="GO" id="GO:0005777">
    <property type="term" value="C:peroxisome"/>
    <property type="evidence" value="ECO:0007669"/>
    <property type="project" value="TreeGrafter"/>
</dbReference>
<dbReference type="GO" id="GO:0005829">
    <property type="term" value="C:cytosol"/>
    <property type="evidence" value="ECO:0007669"/>
    <property type="project" value="TreeGrafter"/>
</dbReference>
<accession>A0AAN9VC17</accession>
<evidence type="ECO:0000259" key="8">
    <source>
        <dbReference type="PROSITE" id="PS51352"/>
    </source>
</evidence>
<dbReference type="InterPro" id="IPR037944">
    <property type="entry name" value="PRX5-like"/>
</dbReference>
<name>A0AAN9VC17_9PEZI</name>
<organism evidence="9 10">
    <name type="scientific">Diatrype stigma</name>
    <dbReference type="NCBI Taxonomy" id="117547"/>
    <lineage>
        <taxon>Eukaryota</taxon>
        <taxon>Fungi</taxon>
        <taxon>Dikarya</taxon>
        <taxon>Ascomycota</taxon>
        <taxon>Pezizomycotina</taxon>
        <taxon>Sordariomycetes</taxon>
        <taxon>Xylariomycetidae</taxon>
        <taxon>Xylariales</taxon>
        <taxon>Diatrypaceae</taxon>
        <taxon>Diatrype</taxon>
    </lineage>
</organism>
<dbReference type="GO" id="GO:0042744">
    <property type="term" value="P:hydrogen peroxide catabolic process"/>
    <property type="evidence" value="ECO:0007669"/>
    <property type="project" value="TreeGrafter"/>
</dbReference>
<dbReference type="SUPFAM" id="SSF52833">
    <property type="entry name" value="Thioredoxin-like"/>
    <property type="match status" value="1"/>
</dbReference>
<evidence type="ECO:0000313" key="9">
    <source>
        <dbReference type="EMBL" id="KAK7757358.1"/>
    </source>
</evidence>
<evidence type="ECO:0000313" key="10">
    <source>
        <dbReference type="Proteomes" id="UP001320420"/>
    </source>
</evidence>
<dbReference type="InterPro" id="IPR013766">
    <property type="entry name" value="Thioredoxin_domain"/>
</dbReference>
<dbReference type="Pfam" id="PF08534">
    <property type="entry name" value="Redoxin"/>
    <property type="match status" value="1"/>
</dbReference>